<sequence>MEEREKLLDNWRQKQQSGQLKYVLTRALRTASTGLAGVVAASLFLYNSPSAYSFRHYVPTYLVIFLGVFLIATLTYTYQWYRDEKTFKE</sequence>
<feature type="transmembrane region" description="Helical" evidence="1">
    <location>
        <begin position="27"/>
        <end position="46"/>
    </location>
</feature>
<gene>
    <name evidence="2" type="ORF">AAIG11_07985</name>
</gene>
<evidence type="ECO:0000256" key="1">
    <source>
        <dbReference type="SAM" id="Phobius"/>
    </source>
</evidence>
<feature type="transmembrane region" description="Helical" evidence="1">
    <location>
        <begin position="58"/>
        <end position="78"/>
    </location>
</feature>
<accession>A0ABU9VTA4</accession>
<keyword evidence="1" id="KW-1133">Transmembrane helix</keyword>
<protein>
    <submittedName>
        <fullName evidence="2">Uncharacterized protein</fullName>
    </submittedName>
</protein>
<dbReference type="EMBL" id="JBCITM010000006">
    <property type="protein sequence ID" value="MEN1760408.1"/>
    <property type="molecule type" value="Genomic_DNA"/>
</dbReference>
<name>A0ABU9VTA4_9CLOT</name>
<keyword evidence="1" id="KW-0812">Transmembrane</keyword>
<keyword evidence="3" id="KW-1185">Reference proteome</keyword>
<dbReference type="Proteomes" id="UP001407405">
    <property type="component" value="Unassembled WGS sequence"/>
</dbReference>
<evidence type="ECO:0000313" key="2">
    <source>
        <dbReference type="EMBL" id="MEN1760408.1"/>
    </source>
</evidence>
<organism evidence="2 3">
    <name type="scientific">Anoxynatronum sibiricum</name>
    <dbReference type="NCBI Taxonomy" id="210623"/>
    <lineage>
        <taxon>Bacteria</taxon>
        <taxon>Bacillati</taxon>
        <taxon>Bacillota</taxon>
        <taxon>Clostridia</taxon>
        <taxon>Eubacteriales</taxon>
        <taxon>Clostridiaceae</taxon>
        <taxon>Anoxynatronum</taxon>
    </lineage>
</organism>
<evidence type="ECO:0000313" key="3">
    <source>
        <dbReference type="Proteomes" id="UP001407405"/>
    </source>
</evidence>
<keyword evidence="1" id="KW-0472">Membrane</keyword>
<dbReference type="RefSeq" id="WP_343185728.1">
    <property type="nucleotide sequence ID" value="NZ_JBCITM010000006.1"/>
</dbReference>
<comment type="caution">
    <text evidence="2">The sequence shown here is derived from an EMBL/GenBank/DDBJ whole genome shotgun (WGS) entry which is preliminary data.</text>
</comment>
<proteinExistence type="predicted"/>
<reference evidence="2 3" key="1">
    <citation type="submission" date="2024-04" db="EMBL/GenBank/DDBJ databases">
        <title>Genome sequencing and metabolic network reconstruction of aminoacids and betaine degradation by Anoxynatronum sibiricum.</title>
        <authorList>
            <person name="Detkova E.N."/>
            <person name="Boltjanskaja Y.V."/>
            <person name="Mardanov A.V."/>
            <person name="Kevbrin V."/>
        </authorList>
    </citation>
    <scope>NUCLEOTIDE SEQUENCE [LARGE SCALE GENOMIC DNA]</scope>
    <source>
        <strain evidence="2 3">Z-7981</strain>
    </source>
</reference>